<accession>A0ABM6F411</accession>
<feature type="compositionally biased region" description="Polar residues" evidence="1">
    <location>
        <begin position="91"/>
        <end position="107"/>
    </location>
</feature>
<sequence>MHGSRYEHAVIHVYGDLAVTICIGDQLDRCQHPPDMVPVAMREDRCVNISETQTKPLAVSFDRIAFRAAIKQDRMRFAVERSLDHQGKTPLRTTQAPSGQLGRTGSHNVGNLASYTFWKRGKKITDIVEKNKNFTAVHFFE</sequence>
<gene>
    <name evidence="2" type="ORF">BKK80_10310</name>
</gene>
<feature type="region of interest" description="Disordered" evidence="1">
    <location>
        <begin position="83"/>
        <end position="107"/>
    </location>
</feature>
<evidence type="ECO:0000313" key="2">
    <source>
        <dbReference type="EMBL" id="AOZ06184.1"/>
    </source>
</evidence>
<organism evidence="2 3">
    <name type="scientific">Cupriavidus malaysiensis</name>
    <dbReference type="NCBI Taxonomy" id="367825"/>
    <lineage>
        <taxon>Bacteria</taxon>
        <taxon>Pseudomonadati</taxon>
        <taxon>Pseudomonadota</taxon>
        <taxon>Betaproteobacteria</taxon>
        <taxon>Burkholderiales</taxon>
        <taxon>Burkholderiaceae</taxon>
        <taxon>Cupriavidus</taxon>
    </lineage>
</organism>
<dbReference type="EMBL" id="CP017754">
    <property type="protein sequence ID" value="AOZ06184.1"/>
    <property type="molecule type" value="Genomic_DNA"/>
</dbReference>
<evidence type="ECO:0000313" key="3">
    <source>
        <dbReference type="Proteomes" id="UP000177515"/>
    </source>
</evidence>
<dbReference type="Proteomes" id="UP000177515">
    <property type="component" value="Chromosome 1"/>
</dbReference>
<proteinExistence type="predicted"/>
<keyword evidence="3" id="KW-1185">Reference proteome</keyword>
<name>A0ABM6F411_9BURK</name>
<evidence type="ECO:0000256" key="1">
    <source>
        <dbReference type="SAM" id="MobiDB-lite"/>
    </source>
</evidence>
<protein>
    <submittedName>
        <fullName evidence="2">Uncharacterized protein</fullName>
    </submittedName>
</protein>
<reference evidence="2 3" key="1">
    <citation type="submission" date="2016-10" db="EMBL/GenBank/DDBJ databases">
        <title>Complete genome sequences of three Cupriavidus strains isolated from various Malaysian environments.</title>
        <authorList>
            <person name="Abdullah A.A.-A."/>
            <person name="Shafie N.A.H."/>
            <person name="Lau N.S."/>
        </authorList>
    </citation>
    <scope>NUCLEOTIDE SEQUENCE [LARGE SCALE GENOMIC DNA]</scope>
    <source>
        <strain evidence="2 3">USMAA1020</strain>
    </source>
</reference>